<organism evidence="3">
    <name type="scientific">Melampsora larici-populina (strain 98AG31 / pathotype 3-4-7)</name>
    <name type="common">Poplar leaf rust fungus</name>
    <dbReference type="NCBI Taxonomy" id="747676"/>
    <lineage>
        <taxon>Eukaryota</taxon>
        <taxon>Fungi</taxon>
        <taxon>Dikarya</taxon>
        <taxon>Basidiomycota</taxon>
        <taxon>Pucciniomycotina</taxon>
        <taxon>Pucciniomycetes</taxon>
        <taxon>Pucciniales</taxon>
        <taxon>Melampsoraceae</taxon>
        <taxon>Melampsora</taxon>
    </lineage>
</organism>
<dbReference type="OrthoDB" id="10401364at2759"/>
<proteinExistence type="predicted"/>
<dbReference type="VEuPathDB" id="FungiDB:MELLADRAFT_64812"/>
<dbReference type="InParanoid" id="F4RSW6"/>
<dbReference type="EMBL" id="GL883118">
    <property type="protein sequence ID" value="EGG04400.1"/>
    <property type="molecule type" value="Genomic_DNA"/>
</dbReference>
<reference evidence="3" key="1">
    <citation type="journal article" date="2011" name="Proc. Natl. Acad. Sci. U.S.A.">
        <title>Obligate biotrophy features unraveled by the genomic analysis of rust fungi.</title>
        <authorList>
            <person name="Duplessis S."/>
            <person name="Cuomo C.A."/>
            <person name="Lin Y.-C."/>
            <person name="Aerts A."/>
            <person name="Tisserant E."/>
            <person name="Veneault-Fourrey C."/>
            <person name="Joly D.L."/>
            <person name="Hacquard S."/>
            <person name="Amselem J."/>
            <person name="Cantarel B.L."/>
            <person name="Chiu R."/>
            <person name="Coutinho P.M."/>
            <person name="Feau N."/>
            <person name="Field M."/>
            <person name="Frey P."/>
            <person name="Gelhaye E."/>
            <person name="Goldberg J."/>
            <person name="Grabherr M.G."/>
            <person name="Kodira C.D."/>
            <person name="Kohler A."/>
            <person name="Kuees U."/>
            <person name="Lindquist E.A."/>
            <person name="Lucas S.M."/>
            <person name="Mago R."/>
            <person name="Mauceli E."/>
            <person name="Morin E."/>
            <person name="Murat C."/>
            <person name="Pangilinan J.L."/>
            <person name="Park R."/>
            <person name="Pearson M."/>
            <person name="Quesneville H."/>
            <person name="Rouhier N."/>
            <person name="Sakthikumar S."/>
            <person name="Salamov A.A."/>
            <person name="Schmutz J."/>
            <person name="Selles B."/>
            <person name="Shapiro H."/>
            <person name="Tanguay P."/>
            <person name="Tuskan G.A."/>
            <person name="Henrissat B."/>
            <person name="Van de Peer Y."/>
            <person name="Rouze P."/>
            <person name="Ellis J.G."/>
            <person name="Dodds P.N."/>
            <person name="Schein J.E."/>
            <person name="Zhong S."/>
            <person name="Hamelin R.C."/>
            <person name="Grigoriev I.V."/>
            <person name="Szabo L.J."/>
            <person name="Martin F."/>
        </authorList>
    </citation>
    <scope>NUCLEOTIDE SEQUENCE [LARGE SCALE GENOMIC DNA]</scope>
    <source>
        <strain evidence="3">98AG31 / pathotype 3-4-7</strain>
    </source>
</reference>
<protein>
    <submittedName>
        <fullName evidence="2">Uncharacterized protein</fullName>
    </submittedName>
</protein>
<evidence type="ECO:0000256" key="1">
    <source>
        <dbReference type="SAM" id="MobiDB-lite"/>
    </source>
</evidence>
<accession>F4RSW6</accession>
<evidence type="ECO:0000313" key="2">
    <source>
        <dbReference type="EMBL" id="EGG04400.1"/>
    </source>
</evidence>
<name>F4RSW6_MELLP</name>
<dbReference type="AlphaFoldDB" id="F4RSW6"/>
<dbReference type="KEGG" id="mlr:MELLADRAFT_64812"/>
<dbReference type="GeneID" id="18930317"/>
<feature type="compositionally biased region" description="Polar residues" evidence="1">
    <location>
        <begin position="133"/>
        <end position="146"/>
    </location>
</feature>
<gene>
    <name evidence="2" type="ORF">MELLADRAFT_64812</name>
</gene>
<sequence length="279" mass="30547">MNSSSSQPCVRARILTALKLSNKGNKDLGISSSNFKGSKDYEESAKGSKLDDCDPLLIALARSINTLTSHKYACQRSTKVPIRVPAGFPVNHNFSQRLIYHFEDVKDETAEIEEEDDLALGYEAQTKPKAMKRSQSIIPNSSSPMSGNGDDVLRCPSSTPIRHSSRDKHSKTMVPSVVQSGLSSSSHRQLVGSARTSYLTTPSLTLPSTRRIDKSSGTPSPTTGMIPRLSSKIKQVACLIKPINDREAIQKNGLLPPFDLTAPVRRLNYQPFVFKAMSI</sequence>
<dbReference type="HOGENOM" id="CLU_1195100_0_0_1"/>
<evidence type="ECO:0000313" key="3">
    <source>
        <dbReference type="Proteomes" id="UP000001072"/>
    </source>
</evidence>
<dbReference type="RefSeq" id="XP_007412191.1">
    <property type="nucleotide sequence ID" value="XM_007412129.1"/>
</dbReference>
<feature type="region of interest" description="Disordered" evidence="1">
    <location>
        <begin position="207"/>
        <end position="226"/>
    </location>
</feature>
<feature type="region of interest" description="Disordered" evidence="1">
    <location>
        <begin position="130"/>
        <end position="150"/>
    </location>
</feature>
<keyword evidence="3" id="KW-1185">Reference proteome</keyword>
<dbReference type="Proteomes" id="UP000001072">
    <property type="component" value="Unassembled WGS sequence"/>
</dbReference>